<dbReference type="OrthoDB" id="5504564at2759"/>
<evidence type="ECO:0000313" key="2">
    <source>
        <dbReference type="Proteomes" id="UP000244722"/>
    </source>
</evidence>
<organism evidence="1 2">
    <name type="scientific">Tuber borchii</name>
    <name type="common">White truffle</name>
    <dbReference type="NCBI Taxonomy" id="42251"/>
    <lineage>
        <taxon>Eukaryota</taxon>
        <taxon>Fungi</taxon>
        <taxon>Dikarya</taxon>
        <taxon>Ascomycota</taxon>
        <taxon>Pezizomycotina</taxon>
        <taxon>Pezizomycetes</taxon>
        <taxon>Pezizales</taxon>
        <taxon>Tuberaceae</taxon>
        <taxon>Tuber</taxon>
    </lineage>
</organism>
<dbReference type="AlphaFoldDB" id="A0A2T6ZBF3"/>
<protein>
    <submittedName>
        <fullName evidence="1">Uncharacterized protein</fullName>
    </submittedName>
</protein>
<proteinExistence type="predicted"/>
<dbReference type="EMBL" id="NESQ01000464">
    <property type="protein sequence ID" value="PUU72799.1"/>
    <property type="molecule type" value="Genomic_DNA"/>
</dbReference>
<keyword evidence="2" id="KW-1185">Reference proteome</keyword>
<gene>
    <name evidence="1" type="ORF">B9Z19DRAFT_1069494</name>
</gene>
<name>A0A2T6ZBF3_TUBBO</name>
<reference evidence="1 2" key="1">
    <citation type="submission" date="2017-04" db="EMBL/GenBank/DDBJ databases">
        <title>Draft genome sequence of Tuber borchii Vittad., a whitish edible truffle.</title>
        <authorList>
            <consortium name="DOE Joint Genome Institute"/>
            <person name="Murat C."/>
            <person name="Kuo A."/>
            <person name="Barry K.W."/>
            <person name="Clum A."/>
            <person name="Dockter R.B."/>
            <person name="Fauchery L."/>
            <person name="Iotti M."/>
            <person name="Kohler A."/>
            <person name="Labutti K."/>
            <person name="Lindquist E.A."/>
            <person name="Lipzen A."/>
            <person name="Ohm R.A."/>
            <person name="Wang M."/>
            <person name="Grigoriev I.V."/>
            <person name="Zambonelli A."/>
            <person name="Martin F.M."/>
        </authorList>
    </citation>
    <scope>NUCLEOTIDE SEQUENCE [LARGE SCALE GENOMIC DNA]</scope>
    <source>
        <strain evidence="1 2">Tbo3840</strain>
    </source>
</reference>
<evidence type="ECO:0000313" key="1">
    <source>
        <dbReference type="EMBL" id="PUU72799.1"/>
    </source>
</evidence>
<sequence>MISNCWKKSGLLPSPLNLGAVLPIVPSTLETDHGSSARSDSFLSTTTAAMQATLRTLYPDSNTAKFHKICKDFISDNDNLEGLAPDSSESGIPDASQLVEEQVQLGLLTRGVHDMEVSYLDAPGDSDENQEIDFVPSALLTYSEAIEHLYHLSRYLQSLPINTLPTPAGRKITLSTMVEQTTYLATAISLQVLQFYLPLYIIY</sequence>
<accession>A0A2T6ZBF3</accession>
<dbReference type="STRING" id="42251.A0A2T6ZBF3"/>
<dbReference type="Proteomes" id="UP000244722">
    <property type="component" value="Unassembled WGS sequence"/>
</dbReference>
<comment type="caution">
    <text evidence="1">The sequence shown here is derived from an EMBL/GenBank/DDBJ whole genome shotgun (WGS) entry which is preliminary data.</text>
</comment>